<gene>
    <name evidence="1" type="ORF">METZ01_LOCUS275521</name>
</gene>
<accession>A0A382KI71</accession>
<protein>
    <submittedName>
        <fullName evidence="1">Uncharacterized protein</fullName>
    </submittedName>
</protein>
<dbReference type="EMBL" id="UINC01080067">
    <property type="protein sequence ID" value="SVC22667.1"/>
    <property type="molecule type" value="Genomic_DNA"/>
</dbReference>
<organism evidence="1">
    <name type="scientific">marine metagenome</name>
    <dbReference type="NCBI Taxonomy" id="408172"/>
    <lineage>
        <taxon>unclassified sequences</taxon>
        <taxon>metagenomes</taxon>
        <taxon>ecological metagenomes</taxon>
    </lineage>
</organism>
<sequence length="37" mass="4437">FFSTTTLPDTQTQYYTILHQRVKPSKYKLLTTNQLFL</sequence>
<feature type="non-terminal residue" evidence="1">
    <location>
        <position position="1"/>
    </location>
</feature>
<proteinExistence type="predicted"/>
<reference evidence="1" key="1">
    <citation type="submission" date="2018-05" db="EMBL/GenBank/DDBJ databases">
        <authorList>
            <person name="Lanie J.A."/>
            <person name="Ng W.-L."/>
            <person name="Kazmierczak K.M."/>
            <person name="Andrzejewski T.M."/>
            <person name="Davidsen T.M."/>
            <person name="Wayne K.J."/>
            <person name="Tettelin H."/>
            <person name="Glass J.I."/>
            <person name="Rusch D."/>
            <person name="Podicherti R."/>
            <person name="Tsui H.-C.T."/>
            <person name="Winkler M.E."/>
        </authorList>
    </citation>
    <scope>NUCLEOTIDE SEQUENCE</scope>
</reference>
<evidence type="ECO:0000313" key="1">
    <source>
        <dbReference type="EMBL" id="SVC22667.1"/>
    </source>
</evidence>
<dbReference type="AlphaFoldDB" id="A0A382KI71"/>
<name>A0A382KI71_9ZZZZ</name>